<dbReference type="AlphaFoldDB" id="A0A356LLY5"/>
<dbReference type="Proteomes" id="UP000264036">
    <property type="component" value="Unassembled WGS sequence"/>
</dbReference>
<dbReference type="SUPFAM" id="SSF89796">
    <property type="entry name" value="CoA-transferase family III (CaiB/BaiF)"/>
    <property type="match status" value="1"/>
</dbReference>
<keyword evidence="1 2" id="KW-0808">Transferase</keyword>
<dbReference type="Gene3D" id="3.40.50.10540">
    <property type="entry name" value="Crotonobetainyl-coa:carnitine coa-transferase, domain 1"/>
    <property type="match status" value="1"/>
</dbReference>
<gene>
    <name evidence="2" type="ORF">DD666_21210</name>
</gene>
<sequence length="420" mass="46270">MLENIFNQSGQGSDDKALSNIRVLDLTRILAGPWCTQNLADLGAEIIKVERPGNGDDTRAWGPPWLPGQQKDLPADSSYYSAANRGKRSVTIDITTEQGQALIKRLARISDVFIENFKVGNLKKYGLDYESIRKENPQIIYCSITGFGQDGPYSHRPGYDFVFQGMGGMMSITGEKDSLPGGGPQKVGIALADIMTGMYSTIAVLAAINHRNKSGKGQYIDMSLLDCIVALGSNQITGYFSSGNVPARMGNAHMSLVPYGVYPTLDGHIIIAIGNDEQWQRYCSVIDRHDLASDEDFTKVTGRIVNRERLDANLNQTMQTRSSADWLEVLEKNGVPCGPINNYEQVFQNEQVIHRKLKVDLEREDGARISAAASPLRLTSTPPTYDLPPPVVGQHTDEILQQLLNVDDGELAQLRKSRVI</sequence>
<dbReference type="InterPro" id="IPR003673">
    <property type="entry name" value="CoA-Trfase_fam_III"/>
</dbReference>
<comment type="caution">
    <text evidence="2">The sequence shown here is derived from an EMBL/GenBank/DDBJ whole genome shotgun (WGS) entry which is preliminary data.</text>
</comment>
<dbReference type="PANTHER" id="PTHR48207:SF3">
    <property type="entry name" value="SUCCINATE--HYDROXYMETHYLGLUTARATE COA-TRANSFERASE"/>
    <property type="match status" value="1"/>
</dbReference>
<evidence type="ECO:0000313" key="3">
    <source>
        <dbReference type="Proteomes" id="UP000264036"/>
    </source>
</evidence>
<dbReference type="Gene3D" id="3.30.1540.10">
    <property type="entry name" value="formyl-coa transferase, domain 3"/>
    <property type="match status" value="1"/>
</dbReference>
<proteinExistence type="predicted"/>
<evidence type="ECO:0000256" key="1">
    <source>
        <dbReference type="ARBA" id="ARBA00022679"/>
    </source>
</evidence>
<dbReference type="GO" id="GO:0008410">
    <property type="term" value="F:CoA-transferase activity"/>
    <property type="evidence" value="ECO:0007669"/>
    <property type="project" value="TreeGrafter"/>
</dbReference>
<dbReference type="Pfam" id="PF02515">
    <property type="entry name" value="CoA_transf_3"/>
    <property type="match status" value="1"/>
</dbReference>
<evidence type="ECO:0000313" key="2">
    <source>
        <dbReference type="EMBL" id="HBP31914.1"/>
    </source>
</evidence>
<dbReference type="InterPro" id="IPR050483">
    <property type="entry name" value="CoA-transferase_III_domain"/>
</dbReference>
<reference evidence="2 3" key="1">
    <citation type="journal article" date="2018" name="Nat. Biotechnol.">
        <title>A standardized bacterial taxonomy based on genome phylogeny substantially revises the tree of life.</title>
        <authorList>
            <person name="Parks D.H."/>
            <person name="Chuvochina M."/>
            <person name="Waite D.W."/>
            <person name="Rinke C."/>
            <person name="Skarshewski A."/>
            <person name="Chaumeil P.A."/>
            <person name="Hugenholtz P."/>
        </authorList>
    </citation>
    <scope>NUCLEOTIDE SEQUENCE [LARGE SCALE GENOMIC DNA]</scope>
    <source>
        <strain evidence="2">UBA10707</strain>
    </source>
</reference>
<protein>
    <submittedName>
        <fullName evidence="2">CoA transferase</fullName>
    </submittedName>
</protein>
<organism evidence="2 3">
    <name type="scientific">Advenella kashmirensis</name>
    <dbReference type="NCBI Taxonomy" id="310575"/>
    <lineage>
        <taxon>Bacteria</taxon>
        <taxon>Pseudomonadati</taxon>
        <taxon>Pseudomonadota</taxon>
        <taxon>Betaproteobacteria</taxon>
        <taxon>Burkholderiales</taxon>
        <taxon>Alcaligenaceae</taxon>
    </lineage>
</organism>
<dbReference type="InterPro" id="IPR023606">
    <property type="entry name" value="CoA-Trfase_III_dom_1_sf"/>
</dbReference>
<dbReference type="PANTHER" id="PTHR48207">
    <property type="entry name" value="SUCCINATE--HYDROXYMETHYLGLUTARATE COA-TRANSFERASE"/>
    <property type="match status" value="1"/>
</dbReference>
<accession>A0A356LLY5</accession>
<name>A0A356LLY5_9BURK</name>
<dbReference type="InterPro" id="IPR044855">
    <property type="entry name" value="CoA-Trfase_III_dom3_sf"/>
</dbReference>
<dbReference type="EMBL" id="DOEK01000046">
    <property type="protein sequence ID" value="HBP31914.1"/>
    <property type="molecule type" value="Genomic_DNA"/>
</dbReference>